<dbReference type="SMART" id="SM00563">
    <property type="entry name" value="PlsC"/>
    <property type="match status" value="1"/>
</dbReference>
<evidence type="ECO:0000313" key="2">
    <source>
        <dbReference type="EMBL" id="OGF41515.1"/>
    </source>
</evidence>
<protein>
    <recommendedName>
        <fullName evidence="1">Phospholipid/glycerol acyltransferase domain-containing protein</fullName>
    </recommendedName>
</protein>
<dbReference type="GO" id="GO:0016746">
    <property type="term" value="F:acyltransferase activity"/>
    <property type="evidence" value="ECO:0007669"/>
    <property type="project" value="InterPro"/>
</dbReference>
<sequence>MDITLKDLGLSGQPNESIYKNLMKFSNFLLNTVLANTFEMSGEENLREDCFQIFLCNHLYYTDPVLAQMAIVLASQNDNPIPAPAYKTYVKHKILGPIMVSLFSFPIYGKEDGYTQRENSLQYCFQCFLRQQRILIFPEGQIAHDGEFITGKFGAAEIAWRAYHALNDIKSGNYKEKIKIIPMNISYYPTPGVPLSETGKISVQFGRAIDVKEDFIDRFYSPFHPFSDEIKLKRSLQAKLMKKVTHEIGLLTTININQVISWIIYELAQNKHLMIDKYKFDNLLFDIIDRLKEEKKIHLINHLTDCDLTLRAYDVFMEKLFRENIIARHITRRREEVIGFNFDYILKEYKFEDVRDKNIIFYNRNLINHLDDFKRISQKKINKEL</sequence>
<evidence type="ECO:0000313" key="3">
    <source>
        <dbReference type="Proteomes" id="UP000177579"/>
    </source>
</evidence>
<proteinExistence type="predicted"/>
<evidence type="ECO:0000259" key="1">
    <source>
        <dbReference type="SMART" id="SM00563"/>
    </source>
</evidence>
<dbReference type="EMBL" id="MFGO01000008">
    <property type="protein sequence ID" value="OGF41515.1"/>
    <property type="molecule type" value="Genomic_DNA"/>
</dbReference>
<feature type="domain" description="Phospholipid/glycerol acyltransferase" evidence="1">
    <location>
        <begin position="52"/>
        <end position="188"/>
    </location>
</feature>
<dbReference type="SUPFAM" id="SSF69593">
    <property type="entry name" value="Glycerol-3-phosphate (1)-acyltransferase"/>
    <property type="match status" value="1"/>
</dbReference>
<comment type="caution">
    <text evidence="2">The sequence shown here is derived from an EMBL/GenBank/DDBJ whole genome shotgun (WGS) entry which is preliminary data.</text>
</comment>
<gene>
    <name evidence="2" type="ORF">A2531_02380</name>
</gene>
<accession>A0A1F5TRE4</accession>
<dbReference type="InterPro" id="IPR002123">
    <property type="entry name" value="Plipid/glycerol_acylTrfase"/>
</dbReference>
<organism evidence="2 3">
    <name type="scientific">Candidatus Falkowbacteria bacterium RIFOXYD2_FULL_34_120</name>
    <dbReference type="NCBI Taxonomy" id="1798007"/>
    <lineage>
        <taxon>Bacteria</taxon>
        <taxon>Candidatus Falkowiibacteriota</taxon>
    </lineage>
</organism>
<dbReference type="Proteomes" id="UP000177579">
    <property type="component" value="Unassembled WGS sequence"/>
</dbReference>
<name>A0A1F5TRE4_9BACT</name>
<reference evidence="2 3" key="1">
    <citation type="journal article" date="2016" name="Nat. Commun.">
        <title>Thousands of microbial genomes shed light on interconnected biogeochemical processes in an aquifer system.</title>
        <authorList>
            <person name="Anantharaman K."/>
            <person name="Brown C.T."/>
            <person name="Hug L.A."/>
            <person name="Sharon I."/>
            <person name="Castelle C.J."/>
            <person name="Probst A.J."/>
            <person name="Thomas B.C."/>
            <person name="Singh A."/>
            <person name="Wilkins M.J."/>
            <person name="Karaoz U."/>
            <person name="Brodie E.L."/>
            <person name="Williams K.H."/>
            <person name="Hubbard S.S."/>
            <person name="Banfield J.F."/>
        </authorList>
    </citation>
    <scope>NUCLEOTIDE SEQUENCE [LARGE SCALE GENOMIC DNA]</scope>
</reference>
<dbReference type="AlphaFoldDB" id="A0A1F5TRE4"/>
<dbReference type="Pfam" id="PF01553">
    <property type="entry name" value="Acyltransferase"/>
    <property type="match status" value="1"/>
</dbReference>
<dbReference type="CDD" id="cd07989">
    <property type="entry name" value="LPLAT_AGPAT-like"/>
    <property type="match status" value="1"/>
</dbReference>